<evidence type="ECO:0000313" key="1">
    <source>
        <dbReference type="EMBL" id="KKN12417.1"/>
    </source>
</evidence>
<comment type="caution">
    <text evidence="1">The sequence shown here is derived from an EMBL/GenBank/DDBJ whole genome shotgun (WGS) entry which is preliminary data.</text>
</comment>
<dbReference type="AlphaFoldDB" id="A0A0F9NKA9"/>
<protein>
    <submittedName>
        <fullName evidence="1">Uncharacterized protein</fullName>
    </submittedName>
</protein>
<dbReference type="EMBL" id="LAZR01004035">
    <property type="protein sequence ID" value="KKN12417.1"/>
    <property type="molecule type" value="Genomic_DNA"/>
</dbReference>
<sequence length="161" mass="19130">MLFLVRSFKFTNKKVTAWVDSKLQGNIDYDHRMPITNIIRLNKIEARVFFTFELKILPDICHIKFRGNCILYSILLSNLLEILGSKEGSKLRKNNSNVFKTINKLLLRRCIDYAKEIGEEKNIRFPNYDHFLEYYDIDKIIFKKKDNKPILNLKDGKLIKK</sequence>
<organism evidence="1">
    <name type="scientific">marine sediment metagenome</name>
    <dbReference type="NCBI Taxonomy" id="412755"/>
    <lineage>
        <taxon>unclassified sequences</taxon>
        <taxon>metagenomes</taxon>
        <taxon>ecological metagenomes</taxon>
    </lineage>
</organism>
<name>A0A0F9NKA9_9ZZZZ</name>
<gene>
    <name evidence="1" type="ORF">LCGC14_1016720</name>
</gene>
<reference evidence="1" key="1">
    <citation type="journal article" date="2015" name="Nature">
        <title>Complex archaea that bridge the gap between prokaryotes and eukaryotes.</title>
        <authorList>
            <person name="Spang A."/>
            <person name="Saw J.H."/>
            <person name="Jorgensen S.L."/>
            <person name="Zaremba-Niedzwiedzka K."/>
            <person name="Martijn J."/>
            <person name="Lind A.E."/>
            <person name="van Eijk R."/>
            <person name="Schleper C."/>
            <person name="Guy L."/>
            <person name="Ettema T.J."/>
        </authorList>
    </citation>
    <scope>NUCLEOTIDE SEQUENCE</scope>
</reference>
<proteinExistence type="predicted"/>
<accession>A0A0F9NKA9</accession>